<feature type="region of interest" description="Disordered" evidence="1">
    <location>
        <begin position="1"/>
        <end position="26"/>
    </location>
</feature>
<proteinExistence type="predicted"/>
<evidence type="ECO:0000256" key="1">
    <source>
        <dbReference type="SAM" id="MobiDB-lite"/>
    </source>
</evidence>
<evidence type="ECO:0000313" key="3">
    <source>
        <dbReference type="Proteomes" id="UP001148838"/>
    </source>
</evidence>
<dbReference type="Proteomes" id="UP001148838">
    <property type="component" value="Unassembled WGS sequence"/>
</dbReference>
<protein>
    <recommendedName>
        <fullName evidence="4">Tc1-like transposase DDE domain-containing protein</fullName>
    </recommendedName>
</protein>
<accession>A0ABQ8TG90</accession>
<dbReference type="InterPro" id="IPR036397">
    <property type="entry name" value="RNaseH_sf"/>
</dbReference>
<reference evidence="2 3" key="1">
    <citation type="journal article" date="2022" name="Allergy">
        <title>Genome assembly and annotation of Periplaneta americana reveal a comprehensive cockroach allergen profile.</title>
        <authorList>
            <person name="Wang L."/>
            <person name="Xiong Q."/>
            <person name="Saelim N."/>
            <person name="Wang L."/>
            <person name="Nong W."/>
            <person name="Wan A.T."/>
            <person name="Shi M."/>
            <person name="Liu X."/>
            <person name="Cao Q."/>
            <person name="Hui J.H.L."/>
            <person name="Sookrung N."/>
            <person name="Leung T.F."/>
            <person name="Tungtrongchitr A."/>
            <person name="Tsui S.K.W."/>
        </authorList>
    </citation>
    <scope>NUCLEOTIDE SEQUENCE [LARGE SCALE GENOMIC DNA]</scope>
    <source>
        <strain evidence="2">PWHHKU_190912</strain>
    </source>
</reference>
<evidence type="ECO:0008006" key="4">
    <source>
        <dbReference type="Google" id="ProtNLM"/>
    </source>
</evidence>
<gene>
    <name evidence="2" type="ORF">ANN_06733</name>
</gene>
<feature type="compositionally biased region" description="Polar residues" evidence="1">
    <location>
        <begin position="1"/>
        <end position="10"/>
    </location>
</feature>
<comment type="caution">
    <text evidence="2">The sequence shown here is derived from an EMBL/GenBank/DDBJ whole genome shotgun (WGS) entry which is preliminary data.</text>
</comment>
<name>A0ABQ8TG90_PERAM</name>
<sequence>MDSLRTQSGQDDQKTCSGEWADWSGNSPDLNPVEHIWSRLQDSVFRAPTPRYRVELVTLMQGEWDSVNQEDTFKLNESLGGV</sequence>
<keyword evidence="3" id="KW-1185">Reference proteome</keyword>
<organism evidence="2 3">
    <name type="scientific">Periplaneta americana</name>
    <name type="common">American cockroach</name>
    <name type="synonym">Blatta americana</name>
    <dbReference type="NCBI Taxonomy" id="6978"/>
    <lineage>
        <taxon>Eukaryota</taxon>
        <taxon>Metazoa</taxon>
        <taxon>Ecdysozoa</taxon>
        <taxon>Arthropoda</taxon>
        <taxon>Hexapoda</taxon>
        <taxon>Insecta</taxon>
        <taxon>Pterygota</taxon>
        <taxon>Neoptera</taxon>
        <taxon>Polyneoptera</taxon>
        <taxon>Dictyoptera</taxon>
        <taxon>Blattodea</taxon>
        <taxon>Blattoidea</taxon>
        <taxon>Blattidae</taxon>
        <taxon>Blattinae</taxon>
        <taxon>Periplaneta</taxon>
    </lineage>
</organism>
<dbReference type="Gene3D" id="3.30.420.10">
    <property type="entry name" value="Ribonuclease H-like superfamily/Ribonuclease H"/>
    <property type="match status" value="1"/>
</dbReference>
<dbReference type="EMBL" id="JAJSOF020000011">
    <property type="protein sequence ID" value="KAJ4444934.1"/>
    <property type="molecule type" value="Genomic_DNA"/>
</dbReference>
<evidence type="ECO:0000313" key="2">
    <source>
        <dbReference type="EMBL" id="KAJ4444934.1"/>
    </source>
</evidence>